<comment type="caution">
    <text evidence="2">The sequence shown here is derived from an EMBL/GenBank/DDBJ whole genome shotgun (WGS) entry which is preliminary data.</text>
</comment>
<keyword evidence="1" id="KW-0472">Membrane</keyword>
<gene>
    <name evidence="2" type="ORF">CPLU01_03123</name>
</gene>
<dbReference type="PANTHER" id="PTHR35395:SF1">
    <property type="entry name" value="DUF6536 DOMAIN-CONTAINING PROTEIN"/>
    <property type="match status" value="1"/>
</dbReference>
<sequence>MYRQKRGSAITQDVWKITYLNLIAGAMAPIVLVGLQIAAGLPLQWIKLNASEASDLLPPIGDASKGFFIVSILVANAPQLYLSFWYLNYNAIITRLEMSREWALFSVRYCPLRVTRPRYSVLPIIMSVFTHWLVSNALFIVVSQGSYYPVGGENFQTDSINLPEGAAVSIATASLPTLILAILGPIMITIPIVLSRKTNPGYMPAVGSNSLAISAACRVSSIAKAYPSVDHPRVDQDTELEDLVPPSDDAAGAGENTEKACEKMVFCRLKWGEVEMPEGWCQQVGHLSFGTVFDDPRPPTEGRWYQ</sequence>
<reference evidence="2" key="1">
    <citation type="journal article" date="2020" name="Phytopathology">
        <title>Genome Sequence Resources of Colletotrichum truncatum, C. plurivorum, C. musicola, and C. sojae: Four Species Pathogenic to Soybean (Glycine max).</title>
        <authorList>
            <person name="Rogerio F."/>
            <person name="Boufleur T.R."/>
            <person name="Ciampi-Guillardi M."/>
            <person name="Sukno S.A."/>
            <person name="Thon M.R."/>
            <person name="Massola Junior N.S."/>
            <person name="Baroncelli R."/>
        </authorList>
    </citation>
    <scope>NUCLEOTIDE SEQUENCE</scope>
    <source>
        <strain evidence="2">LFN00145</strain>
    </source>
</reference>
<evidence type="ECO:0000313" key="3">
    <source>
        <dbReference type="Proteomes" id="UP000654918"/>
    </source>
</evidence>
<feature type="transmembrane region" description="Helical" evidence="1">
    <location>
        <begin position="121"/>
        <end position="147"/>
    </location>
</feature>
<feature type="transmembrane region" description="Helical" evidence="1">
    <location>
        <begin position="167"/>
        <end position="194"/>
    </location>
</feature>
<dbReference type="PANTHER" id="PTHR35395">
    <property type="entry name" value="DUF6536 DOMAIN-CONTAINING PROTEIN"/>
    <property type="match status" value="1"/>
</dbReference>
<protein>
    <submittedName>
        <fullName evidence="2">Uncharacterized protein</fullName>
    </submittedName>
</protein>
<evidence type="ECO:0000256" key="1">
    <source>
        <dbReference type="SAM" id="Phobius"/>
    </source>
</evidence>
<organism evidence="2 3">
    <name type="scientific">Colletotrichum plurivorum</name>
    <dbReference type="NCBI Taxonomy" id="2175906"/>
    <lineage>
        <taxon>Eukaryota</taxon>
        <taxon>Fungi</taxon>
        <taxon>Dikarya</taxon>
        <taxon>Ascomycota</taxon>
        <taxon>Pezizomycotina</taxon>
        <taxon>Sordariomycetes</taxon>
        <taxon>Hypocreomycetidae</taxon>
        <taxon>Glomerellales</taxon>
        <taxon>Glomerellaceae</taxon>
        <taxon>Colletotrichum</taxon>
        <taxon>Colletotrichum orchidearum species complex</taxon>
    </lineage>
</organism>
<dbReference type="EMBL" id="WIGO01000026">
    <property type="protein sequence ID" value="KAF6837259.1"/>
    <property type="molecule type" value="Genomic_DNA"/>
</dbReference>
<feature type="transmembrane region" description="Helical" evidence="1">
    <location>
        <begin position="66"/>
        <end position="87"/>
    </location>
</feature>
<evidence type="ECO:0000313" key="2">
    <source>
        <dbReference type="EMBL" id="KAF6837259.1"/>
    </source>
</evidence>
<feature type="transmembrane region" description="Helical" evidence="1">
    <location>
        <begin position="20"/>
        <end position="46"/>
    </location>
</feature>
<proteinExistence type="predicted"/>
<keyword evidence="3" id="KW-1185">Reference proteome</keyword>
<dbReference type="Proteomes" id="UP000654918">
    <property type="component" value="Unassembled WGS sequence"/>
</dbReference>
<name>A0A8H6NKZ0_9PEZI</name>
<keyword evidence="1" id="KW-1133">Transmembrane helix</keyword>
<dbReference type="AlphaFoldDB" id="A0A8H6NKZ0"/>
<accession>A0A8H6NKZ0</accession>
<keyword evidence="1" id="KW-0812">Transmembrane</keyword>